<accession>A0A1I2ELJ6</accession>
<dbReference type="EMBL" id="FOMX01000023">
    <property type="protein sequence ID" value="SFE93318.1"/>
    <property type="molecule type" value="Genomic_DNA"/>
</dbReference>
<sequence length="48" mass="5360">MMTCCLTMREVTMWIARVVASSQEIFIPPEGVHKPDGDCGDTVMVKFV</sequence>
<gene>
    <name evidence="1" type="ORF">SAMN02745121_06102</name>
</gene>
<name>A0A1I2ELJ6_9BACT</name>
<evidence type="ECO:0000313" key="2">
    <source>
        <dbReference type="Proteomes" id="UP000199400"/>
    </source>
</evidence>
<evidence type="ECO:0000313" key="1">
    <source>
        <dbReference type="EMBL" id="SFE93318.1"/>
    </source>
</evidence>
<reference evidence="2" key="1">
    <citation type="submission" date="2016-10" db="EMBL/GenBank/DDBJ databases">
        <authorList>
            <person name="Varghese N."/>
            <person name="Submissions S."/>
        </authorList>
    </citation>
    <scope>NUCLEOTIDE SEQUENCE [LARGE SCALE GENOMIC DNA]</scope>
    <source>
        <strain evidence="2">ATCC 25963</strain>
    </source>
</reference>
<keyword evidence="2" id="KW-1185">Reference proteome</keyword>
<protein>
    <submittedName>
        <fullName evidence="1">Uncharacterized protein</fullName>
    </submittedName>
</protein>
<dbReference type="AlphaFoldDB" id="A0A1I2ELJ6"/>
<dbReference type="Proteomes" id="UP000199400">
    <property type="component" value="Unassembled WGS sequence"/>
</dbReference>
<proteinExistence type="predicted"/>
<organism evidence="1 2">
    <name type="scientific">Nannocystis exedens</name>
    <dbReference type="NCBI Taxonomy" id="54"/>
    <lineage>
        <taxon>Bacteria</taxon>
        <taxon>Pseudomonadati</taxon>
        <taxon>Myxococcota</taxon>
        <taxon>Polyangia</taxon>
        <taxon>Nannocystales</taxon>
        <taxon>Nannocystaceae</taxon>
        <taxon>Nannocystis</taxon>
    </lineage>
</organism>